<evidence type="ECO:0000313" key="5">
    <source>
        <dbReference type="Proteomes" id="UP001326715"/>
    </source>
</evidence>
<feature type="transmembrane region" description="Helical" evidence="1">
    <location>
        <begin position="38"/>
        <end position="58"/>
    </location>
</feature>
<evidence type="ECO:0000256" key="1">
    <source>
        <dbReference type="SAM" id="Phobius"/>
    </source>
</evidence>
<dbReference type="AlphaFoldDB" id="A0A1K1SET0"/>
<dbReference type="Proteomes" id="UP000183788">
    <property type="component" value="Unassembled WGS sequence"/>
</dbReference>
<reference evidence="3 5" key="2">
    <citation type="submission" date="2023-11" db="EMBL/GenBank/DDBJ databases">
        <title>MicrobeMod: A computational toolkit for identifying prokaryotic methylation and restriction-modification with nanopore sequencing.</title>
        <authorList>
            <person name="Crits-Christoph A."/>
            <person name="Kang S.C."/>
            <person name="Lee H."/>
            <person name="Ostrov N."/>
        </authorList>
    </citation>
    <scope>NUCLEOTIDE SEQUENCE [LARGE SCALE GENOMIC DNA]</scope>
    <source>
        <strain evidence="3 5">ATCC 23090</strain>
    </source>
</reference>
<sequence length="167" mass="18589">MTFKFKLFRGLTAINLMFSTFFLMGLIIVLFTTGSIQVLSFGILLGAILIHAILSLHLQKALLDSNMVLKESTPGGIRIIGGICLFVGGYMVLSGLSLFMMLKTGNLGPLEEVMKQFPDDQRATMTAMLKPMSFFFIIVGAVIVTNVMLSYTFLKQYKNRQDEDPLF</sequence>
<dbReference type="EMBL" id="CP140154">
    <property type="protein sequence ID" value="WQG87928.1"/>
    <property type="molecule type" value="Genomic_DNA"/>
</dbReference>
<feature type="transmembrane region" description="Helical" evidence="1">
    <location>
        <begin position="12"/>
        <end position="32"/>
    </location>
</feature>
<feature type="transmembrane region" description="Helical" evidence="1">
    <location>
        <begin position="79"/>
        <end position="102"/>
    </location>
</feature>
<keyword evidence="1" id="KW-1133">Transmembrane helix</keyword>
<reference evidence="2 4" key="1">
    <citation type="submission" date="2016-11" db="EMBL/GenBank/DDBJ databases">
        <authorList>
            <person name="Jaros S."/>
            <person name="Januszkiewicz K."/>
            <person name="Wedrychowicz H."/>
        </authorList>
    </citation>
    <scope>NUCLEOTIDE SEQUENCE [LARGE SCALE GENOMIC DNA]</scope>
    <source>
        <strain evidence="2 4">DSM 784</strain>
    </source>
</reference>
<name>A0A1K1SET0_9BACT</name>
<keyword evidence="1" id="KW-0812">Transmembrane</keyword>
<dbReference type="Proteomes" id="UP001326715">
    <property type="component" value="Chromosome"/>
</dbReference>
<proteinExistence type="predicted"/>
<protein>
    <submittedName>
        <fullName evidence="2">Uncharacterized protein</fullName>
    </submittedName>
</protein>
<keyword evidence="5" id="KW-1185">Reference proteome</keyword>
<organism evidence="2 4">
    <name type="scientific">Chitinophaga sancti</name>
    <dbReference type="NCBI Taxonomy" id="1004"/>
    <lineage>
        <taxon>Bacteria</taxon>
        <taxon>Pseudomonadati</taxon>
        <taxon>Bacteroidota</taxon>
        <taxon>Chitinophagia</taxon>
        <taxon>Chitinophagales</taxon>
        <taxon>Chitinophagaceae</taxon>
        <taxon>Chitinophaga</taxon>
    </lineage>
</organism>
<dbReference type="OrthoDB" id="670205at2"/>
<dbReference type="STRING" id="1004.SAMN05661012_05227"/>
<feature type="transmembrane region" description="Helical" evidence="1">
    <location>
        <begin position="134"/>
        <end position="154"/>
    </location>
</feature>
<evidence type="ECO:0000313" key="4">
    <source>
        <dbReference type="Proteomes" id="UP000183788"/>
    </source>
</evidence>
<evidence type="ECO:0000313" key="3">
    <source>
        <dbReference type="EMBL" id="WQG87928.1"/>
    </source>
</evidence>
<dbReference type="RefSeq" id="WP_072364243.1">
    <property type="nucleotide sequence ID" value="NZ_CP139972.1"/>
</dbReference>
<keyword evidence="1" id="KW-0472">Membrane</keyword>
<dbReference type="EMBL" id="FPIZ01000021">
    <property type="protein sequence ID" value="SFW82421.1"/>
    <property type="molecule type" value="Genomic_DNA"/>
</dbReference>
<evidence type="ECO:0000313" key="2">
    <source>
        <dbReference type="EMBL" id="SFW82421.1"/>
    </source>
</evidence>
<accession>A0A1K1SET0</accession>
<gene>
    <name evidence="2" type="ORF">SAMN05661012_05227</name>
    <name evidence="3" type="ORF">SR876_23655</name>
</gene>